<evidence type="ECO:0000313" key="1">
    <source>
        <dbReference type="EMBL" id="KAF3521277.1"/>
    </source>
</evidence>
<evidence type="ECO:0000313" key="2">
    <source>
        <dbReference type="Proteomes" id="UP000712600"/>
    </source>
</evidence>
<dbReference type="AlphaFoldDB" id="A0A8S9PEI1"/>
<proteinExistence type="predicted"/>
<dbReference type="Proteomes" id="UP000712600">
    <property type="component" value="Unassembled WGS sequence"/>
</dbReference>
<reference evidence="1" key="1">
    <citation type="submission" date="2019-12" db="EMBL/GenBank/DDBJ databases">
        <title>Genome sequencing and annotation of Brassica cretica.</title>
        <authorList>
            <person name="Studholme D.J."/>
            <person name="Sarris P."/>
        </authorList>
    </citation>
    <scope>NUCLEOTIDE SEQUENCE</scope>
    <source>
        <strain evidence="1">PFS-109/04</strain>
        <tissue evidence="1">Leaf</tissue>
    </source>
</reference>
<name>A0A8S9PEI1_BRACR</name>
<accession>A0A8S9PEI1</accession>
<organism evidence="1 2">
    <name type="scientific">Brassica cretica</name>
    <name type="common">Mustard</name>
    <dbReference type="NCBI Taxonomy" id="69181"/>
    <lineage>
        <taxon>Eukaryota</taxon>
        <taxon>Viridiplantae</taxon>
        <taxon>Streptophyta</taxon>
        <taxon>Embryophyta</taxon>
        <taxon>Tracheophyta</taxon>
        <taxon>Spermatophyta</taxon>
        <taxon>Magnoliopsida</taxon>
        <taxon>eudicotyledons</taxon>
        <taxon>Gunneridae</taxon>
        <taxon>Pentapetalae</taxon>
        <taxon>rosids</taxon>
        <taxon>malvids</taxon>
        <taxon>Brassicales</taxon>
        <taxon>Brassicaceae</taxon>
        <taxon>Brassiceae</taxon>
        <taxon>Brassica</taxon>
    </lineage>
</organism>
<dbReference type="EMBL" id="QGKX02001347">
    <property type="protein sequence ID" value="KAF3521277.1"/>
    <property type="molecule type" value="Genomic_DNA"/>
</dbReference>
<sequence length="223" mass="25653">MLIVASEEASYFLLLSASTLFAQFSTRKMIRQSFETVSSSMCGRSGWCGVWQLVVHRWFMCLSGLLLLWVEMVARLFSVSQIFSWCQGCEDCPDSGEGAVNEFGRFTSYFWLLSFPLVSSSTWVCSFGQISMVWVAAARAHMAKAMCLLQWRWISELLSQFLDYHLILRSLQFFYERSESRRISSGEPVWNRGGDPGFSDFFFVGDDFYGCFFVRGWRLEAAL</sequence>
<protein>
    <submittedName>
        <fullName evidence="1">Uncharacterized protein</fullName>
    </submittedName>
</protein>
<gene>
    <name evidence="1" type="ORF">F2Q69_00047636</name>
</gene>
<comment type="caution">
    <text evidence="1">The sequence shown here is derived from an EMBL/GenBank/DDBJ whole genome shotgun (WGS) entry which is preliminary data.</text>
</comment>